<gene>
    <name evidence="6" type="ORF">RW095_13565</name>
</gene>
<organism evidence="6 7">
    <name type="scientific">Paraburkholderia kirstenboschensis</name>
    <dbReference type="NCBI Taxonomy" id="1245436"/>
    <lineage>
        <taxon>Bacteria</taxon>
        <taxon>Pseudomonadati</taxon>
        <taxon>Pseudomonadota</taxon>
        <taxon>Betaproteobacteria</taxon>
        <taxon>Burkholderiales</taxon>
        <taxon>Burkholderiaceae</taxon>
        <taxon>Paraburkholderia</taxon>
    </lineage>
</organism>
<keyword evidence="7" id="KW-1185">Reference proteome</keyword>
<reference evidence="6 7" key="1">
    <citation type="submission" date="2023-10" db="EMBL/GenBank/DDBJ databases">
        <title>Surface-active antibiotics is a multifunctional adaptation for post-fire microbes.</title>
        <authorList>
            <person name="Liu M.D."/>
            <person name="Du Y."/>
            <person name="Koupaei S.K."/>
            <person name="Kim N.R."/>
            <person name="Zhang W."/>
            <person name="Traxler M.F."/>
        </authorList>
    </citation>
    <scope>NUCLEOTIDE SEQUENCE [LARGE SCALE GENOMIC DNA]</scope>
    <source>
        <strain evidence="6 7">F3</strain>
    </source>
</reference>
<dbReference type="InterPro" id="IPR011032">
    <property type="entry name" value="GroES-like_sf"/>
</dbReference>
<dbReference type="InterPro" id="IPR002328">
    <property type="entry name" value="ADH_Zn_CS"/>
</dbReference>
<feature type="domain" description="Alcohol dehydrogenase-like N-terminal" evidence="5">
    <location>
        <begin position="20"/>
        <end position="93"/>
    </location>
</feature>
<evidence type="ECO:0000313" key="7">
    <source>
        <dbReference type="Proteomes" id="UP001302652"/>
    </source>
</evidence>
<evidence type="ECO:0000256" key="3">
    <source>
        <dbReference type="ARBA" id="ARBA00022833"/>
    </source>
</evidence>
<dbReference type="PROSITE" id="PS00059">
    <property type="entry name" value="ADH_ZINC"/>
    <property type="match status" value="1"/>
</dbReference>
<dbReference type="Pfam" id="PF08240">
    <property type="entry name" value="ADH_N"/>
    <property type="match status" value="1"/>
</dbReference>
<comment type="cofactor">
    <cofactor evidence="1">
        <name>Zn(2+)</name>
        <dbReference type="ChEBI" id="CHEBI:29105"/>
    </cofactor>
</comment>
<dbReference type="EMBL" id="CP136512">
    <property type="protein sequence ID" value="WOD17289.1"/>
    <property type="molecule type" value="Genomic_DNA"/>
</dbReference>
<evidence type="ECO:0000313" key="6">
    <source>
        <dbReference type="EMBL" id="WOD17289.1"/>
    </source>
</evidence>
<dbReference type="RefSeq" id="WP_317019840.1">
    <property type="nucleotide sequence ID" value="NZ_CP136512.1"/>
</dbReference>
<keyword evidence="4" id="KW-0560">Oxidoreductase</keyword>
<dbReference type="Proteomes" id="UP001302652">
    <property type="component" value="Chromosome 2"/>
</dbReference>
<evidence type="ECO:0000256" key="4">
    <source>
        <dbReference type="ARBA" id="ARBA00023002"/>
    </source>
</evidence>
<evidence type="ECO:0000256" key="1">
    <source>
        <dbReference type="ARBA" id="ARBA00001947"/>
    </source>
</evidence>
<protein>
    <submittedName>
        <fullName evidence="6">Alcohol dehydrogenase catalytic domain-containing protein</fullName>
    </submittedName>
</protein>
<name>A0ABZ0ELG7_9BURK</name>
<dbReference type="PANTHER" id="PTHR42813">
    <property type="entry name" value="ZINC-TYPE ALCOHOL DEHYDROGENASE-LIKE"/>
    <property type="match status" value="1"/>
</dbReference>
<evidence type="ECO:0000259" key="5">
    <source>
        <dbReference type="Pfam" id="PF08240"/>
    </source>
</evidence>
<proteinExistence type="predicted"/>
<dbReference type="Gene3D" id="3.90.180.10">
    <property type="entry name" value="Medium-chain alcohol dehydrogenases, catalytic domain"/>
    <property type="match status" value="1"/>
</dbReference>
<dbReference type="PANTHER" id="PTHR42813:SF2">
    <property type="entry name" value="DEHYDROGENASE, ZINC-CONTAINING, PUTATIVE (AFU_ORTHOLOGUE AFUA_2G02810)-RELATED"/>
    <property type="match status" value="1"/>
</dbReference>
<dbReference type="SUPFAM" id="SSF50129">
    <property type="entry name" value="GroES-like"/>
    <property type="match status" value="1"/>
</dbReference>
<accession>A0ABZ0ELG7</accession>
<sequence length="180" mass="20084">MRVGTVEDREIVDLHSAIPRVRLSATCGSDLRFIDGYIPTMKPSDVIGHEFMGVIDDIGPEVKRVANGDRVAIPALIVCDQCWYCQHDLYSLSDNTHLEPELQALLREDIMACGKGGRLPAPCARPQGRAKRRLPCHAPLLAQGRAARLRHVQTEDRRLCARGVRPVKVAVHRKPATQRR</sequence>
<evidence type="ECO:0000256" key="2">
    <source>
        <dbReference type="ARBA" id="ARBA00022723"/>
    </source>
</evidence>
<keyword evidence="3" id="KW-0862">Zinc</keyword>
<keyword evidence="2" id="KW-0479">Metal-binding</keyword>
<dbReference type="InterPro" id="IPR013154">
    <property type="entry name" value="ADH-like_N"/>
</dbReference>